<dbReference type="EMBL" id="JADNYJ010000078">
    <property type="protein sequence ID" value="KAF8889752.1"/>
    <property type="molecule type" value="Genomic_DNA"/>
</dbReference>
<keyword evidence="3" id="KW-1185">Reference proteome</keyword>
<gene>
    <name evidence="2" type="ORF">CPB84DRAFT_1683776</name>
</gene>
<comment type="caution">
    <text evidence="2">The sequence shown here is derived from an EMBL/GenBank/DDBJ whole genome shotgun (WGS) entry which is preliminary data.</text>
</comment>
<evidence type="ECO:0000313" key="3">
    <source>
        <dbReference type="Proteomes" id="UP000724874"/>
    </source>
</evidence>
<keyword evidence="1" id="KW-0812">Transmembrane</keyword>
<dbReference type="AlphaFoldDB" id="A0A9P5NKX5"/>
<proteinExistence type="predicted"/>
<evidence type="ECO:0000313" key="2">
    <source>
        <dbReference type="EMBL" id="KAF8889752.1"/>
    </source>
</evidence>
<feature type="transmembrane region" description="Helical" evidence="1">
    <location>
        <begin position="93"/>
        <end position="113"/>
    </location>
</feature>
<reference evidence="2" key="1">
    <citation type="submission" date="2020-11" db="EMBL/GenBank/DDBJ databases">
        <authorList>
            <consortium name="DOE Joint Genome Institute"/>
            <person name="Ahrendt S."/>
            <person name="Riley R."/>
            <person name="Andreopoulos W."/>
            <person name="LaButti K."/>
            <person name="Pangilinan J."/>
            <person name="Ruiz-duenas F.J."/>
            <person name="Barrasa J.M."/>
            <person name="Sanchez-Garcia M."/>
            <person name="Camarero S."/>
            <person name="Miyauchi S."/>
            <person name="Serrano A."/>
            <person name="Linde D."/>
            <person name="Babiker R."/>
            <person name="Drula E."/>
            <person name="Ayuso-Fernandez I."/>
            <person name="Pacheco R."/>
            <person name="Padilla G."/>
            <person name="Ferreira P."/>
            <person name="Barriuso J."/>
            <person name="Kellner H."/>
            <person name="Castanera R."/>
            <person name="Alfaro M."/>
            <person name="Ramirez L."/>
            <person name="Pisabarro A.G."/>
            <person name="Kuo A."/>
            <person name="Tritt A."/>
            <person name="Lipzen A."/>
            <person name="He G."/>
            <person name="Yan M."/>
            <person name="Ng V."/>
            <person name="Cullen D."/>
            <person name="Martin F."/>
            <person name="Rosso M.-N."/>
            <person name="Henrissat B."/>
            <person name="Hibbett D."/>
            <person name="Martinez A.T."/>
            <person name="Grigoriev I.V."/>
        </authorList>
    </citation>
    <scope>NUCLEOTIDE SEQUENCE</scope>
    <source>
        <strain evidence="2">AH 44721</strain>
    </source>
</reference>
<keyword evidence="1" id="KW-0472">Membrane</keyword>
<name>A0A9P5NKX5_GYMJU</name>
<dbReference type="OrthoDB" id="3163890at2759"/>
<keyword evidence="1" id="KW-1133">Transmembrane helix</keyword>
<evidence type="ECO:0000256" key="1">
    <source>
        <dbReference type="SAM" id="Phobius"/>
    </source>
</evidence>
<feature type="non-terminal residue" evidence="2">
    <location>
        <position position="157"/>
    </location>
</feature>
<sequence length="157" mass="18083">EDFVCPNPPEDVPFFITAWIMNQCDEINLDGSLKPQIQIRDSYVHGQKMYPQYFLPSLYLFGHTLGLGSCPWQKSKVSGKMTGNPSISEQVSSYMMIIVFYSIFVLHLTQVNYAHFYQTEIKPFHIYPLPWDEAHLCPVCALGEWMKASKITSGYLF</sequence>
<dbReference type="Proteomes" id="UP000724874">
    <property type="component" value="Unassembled WGS sequence"/>
</dbReference>
<protein>
    <submittedName>
        <fullName evidence="2">Uncharacterized protein</fullName>
    </submittedName>
</protein>
<organism evidence="2 3">
    <name type="scientific">Gymnopilus junonius</name>
    <name type="common">Spectacular rustgill mushroom</name>
    <name type="synonym">Gymnopilus spectabilis subsp. junonius</name>
    <dbReference type="NCBI Taxonomy" id="109634"/>
    <lineage>
        <taxon>Eukaryota</taxon>
        <taxon>Fungi</taxon>
        <taxon>Dikarya</taxon>
        <taxon>Basidiomycota</taxon>
        <taxon>Agaricomycotina</taxon>
        <taxon>Agaricomycetes</taxon>
        <taxon>Agaricomycetidae</taxon>
        <taxon>Agaricales</taxon>
        <taxon>Agaricineae</taxon>
        <taxon>Hymenogastraceae</taxon>
        <taxon>Gymnopilus</taxon>
    </lineage>
</organism>
<accession>A0A9P5NKX5</accession>